<dbReference type="PANTHER" id="PTHR48008:SF13">
    <property type="entry name" value="PROTEIN KINASE SUPERFAMILY PROTEIN"/>
    <property type="match status" value="1"/>
</dbReference>
<dbReference type="InterPro" id="IPR011009">
    <property type="entry name" value="Kinase-like_dom_sf"/>
</dbReference>
<keyword evidence="2" id="KW-0418">Kinase</keyword>
<dbReference type="GO" id="GO:0005524">
    <property type="term" value="F:ATP binding"/>
    <property type="evidence" value="ECO:0007669"/>
    <property type="project" value="InterPro"/>
</dbReference>
<accession>A0A438HP41</accession>
<evidence type="ECO:0000259" key="1">
    <source>
        <dbReference type="PROSITE" id="PS50011"/>
    </source>
</evidence>
<dbReference type="EMBL" id="QGNW01000196">
    <property type="protein sequence ID" value="RVW86211.1"/>
    <property type="molecule type" value="Genomic_DNA"/>
</dbReference>
<dbReference type="Proteomes" id="UP000288805">
    <property type="component" value="Unassembled WGS sequence"/>
</dbReference>
<dbReference type="Pfam" id="PF00069">
    <property type="entry name" value="Pkinase"/>
    <property type="match status" value="1"/>
</dbReference>
<dbReference type="Gene3D" id="1.10.510.10">
    <property type="entry name" value="Transferase(Phosphotransferase) domain 1"/>
    <property type="match status" value="1"/>
</dbReference>
<organism evidence="2 3">
    <name type="scientific">Vitis vinifera</name>
    <name type="common">Grape</name>
    <dbReference type="NCBI Taxonomy" id="29760"/>
    <lineage>
        <taxon>Eukaryota</taxon>
        <taxon>Viridiplantae</taxon>
        <taxon>Streptophyta</taxon>
        <taxon>Embryophyta</taxon>
        <taxon>Tracheophyta</taxon>
        <taxon>Spermatophyta</taxon>
        <taxon>Magnoliopsida</taxon>
        <taxon>eudicotyledons</taxon>
        <taxon>Gunneridae</taxon>
        <taxon>Pentapetalae</taxon>
        <taxon>rosids</taxon>
        <taxon>Vitales</taxon>
        <taxon>Vitaceae</taxon>
        <taxon>Viteae</taxon>
        <taxon>Vitis</taxon>
    </lineage>
</organism>
<evidence type="ECO:0000313" key="2">
    <source>
        <dbReference type="EMBL" id="RVW86211.1"/>
    </source>
</evidence>
<dbReference type="PANTHER" id="PTHR48008">
    <property type="entry name" value="LEUCINE-RICH REPEAT RECEPTOR-LIKE PROTEIN KINASE IMK3-RELATED"/>
    <property type="match status" value="1"/>
</dbReference>
<feature type="domain" description="Protein kinase" evidence="1">
    <location>
        <begin position="1"/>
        <end position="170"/>
    </location>
</feature>
<reference evidence="2 3" key="1">
    <citation type="journal article" date="2018" name="PLoS Genet.">
        <title>Population sequencing reveals clonal diversity and ancestral inbreeding in the grapevine cultivar Chardonnay.</title>
        <authorList>
            <person name="Roach M.J."/>
            <person name="Johnson D.L."/>
            <person name="Bohlmann J."/>
            <person name="van Vuuren H.J."/>
            <person name="Jones S.J."/>
            <person name="Pretorius I.S."/>
            <person name="Schmidt S.A."/>
            <person name="Borneman A.R."/>
        </authorList>
    </citation>
    <scope>NUCLEOTIDE SEQUENCE [LARGE SCALE GENOMIC DNA]</scope>
    <source>
        <strain evidence="3">cv. Chardonnay</strain>
        <tissue evidence="2">Leaf</tissue>
    </source>
</reference>
<dbReference type="AlphaFoldDB" id="A0A438HP41"/>
<name>A0A438HP41_VITVI</name>
<sequence length="216" mass="24089">MYRWKWRVSQMAVIYRISVGIAQGLDHLHTGLQKPVIHGNLKSKNILLDRNYQPYISDFGQHLLLNPSAGQEMLESCGAQGYRAPELIKMKDVCQETDIYSLGVILLELLTGREPINENPSADEDFYLPNSLRNAVLDHRIKDVFNPLILLSPVSEECVLKLFQLAMACFVATGNSGGCGDDIDFDAHNFDKGTVESVTGTFRGKALSEANKIEVF</sequence>
<evidence type="ECO:0000313" key="3">
    <source>
        <dbReference type="Proteomes" id="UP000288805"/>
    </source>
</evidence>
<gene>
    <name evidence="2" type="primary">TMKL1_1</name>
    <name evidence="2" type="ORF">CK203_046121</name>
</gene>
<proteinExistence type="predicted"/>
<protein>
    <submittedName>
        <fullName evidence="2">Putative kinase-like protein TMKL1</fullName>
    </submittedName>
</protein>
<comment type="caution">
    <text evidence="2">The sequence shown here is derived from an EMBL/GenBank/DDBJ whole genome shotgun (WGS) entry which is preliminary data.</text>
</comment>
<dbReference type="InterPro" id="IPR052451">
    <property type="entry name" value="Ser/Thr_kinase-like"/>
</dbReference>
<keyword evidence="2" id="KW-0808">Transferase</keyword>
<dbReference type="GO" id="GO:0004672">
    <property type="term" value="F:protein kinase activity"/>
    <property type="evidence" value="ECO:0007669"/>
    <property type="project" value="InterPro"/>
</dbReference>
<dbReference type="PROSITE" id="PS50011">
    <property type="entry name" value="PROTEIN_KINASE_DOM"/>
    <property type="match status" value="1"/>
</dbReference>
<dbReference type="SUPFAM" id="SSF56112">
    <property type="entry name" value="Protein kinase-like (PK-like)"/>
    <property type="match status" value="1"/>
</dbReference>
<dbReference type="InterPro" id="IPR000719">
    <property type="entry name" value="Prot_kinase_dom"/>
</dbReference>